<evidence type="ECO:0000313" key="5">
    <source>
        <dbReference type="EMBL" id="QBY44746.1"/>
    </source>
</evidence>
<accession>D2U0P1</accession>
<evidence type="ECO:0000313" key="7">
    <source>
        <dbReference type="EMBL" id="WGM06708.1"/>
    </source>
</evidence>
<evidence type="ECO:0000313" key="2">
    <source>
        <dbReference type="EMBL" id="QBY42617.1"/>
    </source>
</evidence>
<evidence type="ECO:0000313" key="9">
    <source>
        <dbReference type="Proteomes" id="UP001177592"/>
    </source>
</evidence>
<evidence type="ECO:0000313" key="1">
    <source>
        <dbReference type="EMBL" id="CBA73976.1"/>
    </source>
</evidence>
<dbReference type="AlphaFoldDB" id="D2U0P1"/>
<reference evidence="6" key="3">
    <citation type="submission" date="2023-04" db="EMBL/GenBank/DDBJ databases">
        <title>Genome dynamics across the evolutionary transition to endosymbiosis.</title>
        <authorList>
            <person name="Siozios S."/>
            <person name="Nadal-Jimenez P."/>
            <person name="Azagi T."/>
            <person name="Sprong H."/>
            <person name="Frost C.L."/>
            <person name="Parratt S.R."/>
            <person name="Taylor G."/>
            <person name="Brettell L."/>
            <person name="Lew K.C."/>
            <person name="Croft L."/>
            <person name="King K.C."/>
            <person name="Brockhurst M.A."/>
            <person name="Hypsa V."/>
            <person name="Novakova E."/>
            <person name="Darby A.C."/>
            <person name="Hurst G.D.D."/>
        </authorList>
    </citation>
    <scope>NUCLEOTIDE SEQUENCE</scope>
    <source>
        <strain evidence="6">ANv_CAN</strain>
    </source>
</reference>
<evidence type="ECO:0000313" key="8">
    <source>
        <dbReference type="Proteomes" id="UP000295134"/>
    </source>
</evidence>
<dbReference type="EMBL" id="CP123523">
    <property type="protein sequence ID" value="WGM05036.1"/>
    <property type="molecule type" value="Genomic_DNA"/>
</dbReference>
<dbReference type="GeneID" id="96878278"/>
<dbReference type="KEGG" id="ans:ArsFIN_33320"/>
<protein>
    <submittedName>
        <fullName evidence="6">AlpA family phage regulatory protein</fullName>
    </submittedName>
    <submittedName>
        <fullName evidence="1">Phage transcriptional regulator</fullName>
    </submittedName>
    <submittedName>
        <fullName evidence="2">Prophage CP4-57 regulatory protein (AlpA)</fullName>
    </submittedName>
</protein>
<organism evidence="1">
    <name type="scientific">Arsenophonus nasoniae</name>
    <name type="common">son-killer infecting Nasonia vitripennis</name>
    <dbReference type="NCBI Taxonomy" id="638"/>
    <lineage>
        <taxon>Bacteria</taxon>
        <taxon>Pseudomonadati</taxon>
        <taxon>Pseudomonadota</taxon>
        <taxon>Gammaproteobacteria</taxon>
        <taxon>Enterobacterales</taxon>
        <taxon>Morganellaceae</taxon>
        <taxon>Arsenophonus</taxon>
    </lineage>
</organism>
<reference evidence="1" key="1">
    <citation type="journal article" date="2010" name="Insect Mol. Biol.">
        <title>The draft genome sequence of Arsenophonus nasoniae, son-killer bacterium of Nasonia vitripennis, reveals genes associated with virulence and symbiosis.</title>
        <authorList>
            <person name="Wilkes T."/>
            <person name="Darby A.C."/>
            <person name="Choi J."/>
            <person name="Colborne J.K."/>
            <person name="Werren J.H."/>
            <person name="Hurst G.D.D."/>
        </authorList>
    </citation>
    <scope>NUCLEOTIDE SEQUENCE</scope>
</reference>
<gene>
    <name evidence="1" type="ORF">ARN_20770</name>
    <name evidence="2" type="ORF">ArsFIN_11750</name>
    <name evidence="3" type="ORF">ArsFIN_20660</name>
    <name evidence="4" type="ORF">ArsFIN_22830</name>
    <name evidence="5" type="ORF">ArsFIN_33320</name>
    <name evidence="7" type="ORF">QE258_05215</name>
    <name evidence="6" type="ORF">QE258_15875</name>
</gene>
<dbReference type="EMBL" id="CP038613">
    <property type="protein sequence ID" value="QBY44746.1"/>
    <property type="molecule type" value="Genomic_DNA"/>
</dbReference>
<dbReference type="EMBL" id="CP038613">
    <property type="protein sequence ID" value="QBY42617.1"/>
    <property type="molecule type" value="Genomic_DNA"/>
</dbReference>
<name>D2U0P1_9GAMM</name>
<sequence>MILILTRAEIENMDEIDRLIKEEECEWLTSLGRNHRYYLEKRGRFPLKINIGLQTRLYRLSEVQAWIKGTWKPE</sequence>
<dbReference type="EMBL" id="CP123523">
    <property type="protein sequence ID" value="WGM06708.1"/>
    <property type="molecule type" value="Genomic_DNA"/>
</dbReference>
<evidence type="ECO:0000313" key="6">
    <source>
        <dbReference type="EMBL" id="WGM05036.1"/>
    </source>
</evidence>
<dbReference type="Proteomes" id="UP001177592">
    <property type="component" value="Chromosome"/>
</dbReference>
<dbReference type="Proteomes" id="UP000295134">
    <property type="component" value="Chromosome"/>
</dbReference>
<evidence type="ECO:0000313" key="4">
    <source>
        <dbReference type="EMBL" id="QBY43715.1"/>
    </source>
</evidence>
<dbReference type="EMBL" id="FN545215">
    <property type="protein sequence ID" value="CBA73976.1"/>
    <property type="molecule type" value="Genomic_DNA"/>
</dbReference>
<dbReference type="Pfam" id="PF05930">
    <property type="entry name" value="Phage_AlpA"/>
    <property type="match status" value="1"/>
</dbReference>
<dbReference type="EMBL" id="CP038613">
    <property type="protein sequence ID" value="QBY43715.1"/>
    <property type="molecule type" value="Genomic_DNA"/>
</dbReference>
<dbReference type="KEGG" id="ans:ArsFIN_20660"/>
<dbReference type="KEGG" id="ans:ArsFIN_11750"/>
<evidence type="ECO:0000313" key="3">
    <source>
        <dbReference type="EMBL" id="QBY43499.1"/>
    </source>
</evidence>
<dbReference type="EMBL" id="CP038613">
    <property type="protein sequence ID" value="QBY43499.1"/>
    <property type="molecule type" value="Genomic_DNA"/>
</dbReference>
<proteinExistence type="predicted"/>
<reference evidence="2 8" key="2">
    <citation type="submission" date="2019-03" db="EMBL/GenBank/DDBJ databases">
        <title>Long-read sequencing reveals hyperdense prophage content in a complex bacterial symbiont genome.</title>
        <authorList>
            <person name="Frost C.L."/>
            <person name="Siozios S."/>
            <person name="Nadal-Jimenez P."/>
            <person name="Brockhurst M.A."/>
            <person name="King K.C."/>
            <person name="Darby A.C."/>
            <person name="Hurst G.D.D."/>
        </authorList>
    </citation>
    <scope>NUCLEOTIDE SEQUENCE [LARGE SCALE GENOMIC DNA]</scope>
    <source>
        <strain evidence="2 8">FIN</strain>
    </source>
</reference>
<dbReference type="InterPro" id="IPR010260">
    <property type="entry name" value="AlpA"/>
</dbReference>
<keyword evidence="9" id="KW-1185">Reference proteome</keyword>
<dbReference type="RefSeq" id="WP_026824086.1">
    <property type="nucleotide sequence ID" value="NZ_CP038613.1"/>
</dbReference>
<dbReference type="KEGG" id="ans:ArsFIN_22830"/>